<dbReference type="EMBL" id="JACMSC010000019">
    <property type="protein sequence ID" value="KAG6474762.1"/>
    <property type="molecule type" value="Genomic_DNA"/>
</dbReference>
<evidence type="ECO:0000256" key="3">
    <source>
        <dbReference type="ARBA" id="ARBA00007163"/>
    </source>
</evidence>
<evidence type="ECO:0000256" key="2">
    <source>
        <dbReference type="ARBA" id="ARBA00004389"/>
    </source>
</evidence>
<feature type="compositionally biased region" description="Low complexity" evidence="8">
    <location>
        <begin position="52"/>
        <end position="68"/>
    </location>
</feature>
<dbReference type="GO" id="GO:0003700">
    <property type="term" value="F:DNA-binding transcription factor activity"/>
    <property type="evidence" value="ECO:0007669"/>
    <property type="project" value="InterPro"/>
</dbReference>
<evidence type="ECO:0000256" key="1">
    <source>
        <dbReference type="ARBA" id="ARBA00004123"/>
    </source>
</evidence>
<sequence length="331" mass="36643">MASAAEAPIAASFADDDLGFDVDDLLQSFCYDDLFDLDAAIWIPEPPPPPSTTTEVENSSDSSESGGSCDTMKSYVSHLEKVLMEEEGEDASGFKESCDIDDFVACLFAEGSRDGGSETCTPESVEEILREGKEDKQVEEMPATVSADGEDDDPVSKKMRRQMRNRDSAMKSRERKKIYLKELEMKSKYMEAECRRLDYALQCCAAENLALRQCLQKEKLFDVAAAKQESAVLFEGFLWSSYQSLPLGSLLWLASIICLFLLPVLPNLNLEGTDTPERGRDHEIAAIKRVTIETPEENINSGFGSVSLGKKCKGTRTRIKDLDLLHAIEAS</sequence>
<dbReference type="PANTHER" id="PTHR47416">
    <property type="entry name" value="BASIC-LEUCINE ZIPPER TRANSCRIPTION FACTOR F-RELATED"/>
    <property type="match status" value="1"/>
</dbReference>
<comment type="similarity">
    <text evidence="3">Belongs to the bZIP family.</text>
</comment>
<reference evidence="10 11" key="1">
    <citation type="submission" date="2020-08" db="EMBL/GenBank/DDBJ databases">
        <title>Plant Genome Project.</title>
        <authorList>
            <person name="Zhang R.-G."/>
        </authorList>
    </citation>
    <scope>NUCLEOTIDE SEQUENCE [LARGE SCALE GENOMIC DNA]</scope>
    <source>
        <tissue evidence="10">Rhizome</tissue>
    </source>
</reference>
<keyword evidence="6" id="KW-0804">Transcription</keyword>
<dbReference type="PANTHER" id="PTHR47416:SF8">
    <property type="entry name" value="BASIC-LEUCINE ZIPPER TRANSCRIPTION FACTOR E-RELATED"/>
    <property type="match status" value="1"/>
</dbReference>
<feature type="region of interest" description="Disordered" evidence="8">
    <location>
        <begin position="134"/>
        <end position="167"/>
    </location>
</feature>
<dbReference type="GO" id="GO:0005634">
    <property type="term" value="C:nucleus"/>
    <property type="evidence" value="ECO:0007669"/>
    <property type="project" value="UniProtKB-SubCell"/>
</dbReference>
<evidence type="ECO:0000256" key="5">
    <source>
        <dbReference type="ARBA" id="ARBA00023125"/>
    </source>
</evidence>
<comment type="subcellular location">
    <subcellularLocation>
        <location evidence="2">Endoplasmic reticulum membrane</location>
        <topology evidence="2">Single-pass membrane protein</topology>
    </subcellularLocation>
    <subcellularLocation>
        <location evidence="1">Nucleus</location>
    </subcellularLocation>
</comment>
<evidence type="ECO:0000256" key="8">
    <source>
        <dbReference type="SAM" id="MobiDB-lite"/>
    </source>
</evidence>
<dbReference type="InterPro" id="IPR004827">
    <property type="entry name" value="bZIP"/>
</dbReference>
<name>A0A8J5C8D6_ZINOF</name>
<dbReference type="GO" id="GO:0005789">
    <property type="term" value="C:endoplasmic reticulum membrane"/>
    <property type="evidence" value="ECO:0007669"/>
    <property type="project" value="UniProtKB-SubCell"/>
</dbReference>
<proteinExistence type="inferred from homology"/>
<gene>
    <name evidence="10" type="ORF">ZIOFF_068701</name>
</gene>
<dbReference type="GO" id="GO:0003677">
    <property type="term" value="F:DNA binding"/>
    <property type="evidence" value="ECO:0007669"/>
    <property type="project" value="UniProtKB-KW"/>
</dbReference>
<dbReference type="Pfam" id="PF00170">
    <property type="entry name" value="bZIP_1"/>
    <property type="match status" value="1"/>
</dbReference>
<dbReference type="PROSITE" id="PS50217">
    <property type="entry name" value="BZIP"/>
    <property type="match status" value="1"/>
</dbReference>
<dbReference type="AlphaFoldDB" id="A0A8J5C8D6"/>
<dbReference type="CDD" id="cd14704">
    <property type="entry name" value="bZIP_HY5-like"/>
    <property type="match status" value="1"/>
</dbReference>
<feature type="region of interest" description="Disordered" evidence="8">
    <location>
        <begin position="42"/>
        <end position="71"/>
    </location>
</feature>
<protein>
    <recommendedName>
        <fullName evidence="9">BZIP domain-containing protein</fullName>
    </recommendedName>
</protein>
<keyword evidence="11" id="KW-1185">Reference proteome</keyword>
<feature type="domain" description="BZIP" evidence="9">
    <location>
        <begin position="155"/>
        <end position="197"/>
    </location>
</feature>
<keyword evidence="5" id="KW-0238">DNA-binding</keyword>
<dbReference type="Proteomes" id="UP000734854">
    <property type="component" value="Unassembled WGS sequence"/>
</dbReference>
<evidence type="ECO:0000259" key="9">
    <source>
        <dbReference type="PROSITE" id="PS50217"/>
    </source>
</evidence>
<evidence type="ECO:0000256" key="6">
    <source>
        <dbReference type="ARBA" id="ARBA00023163"/>
    </source>
</evidence>
<evidence type="ECO:0000313" key="11">
    <source>
        <dbReference type="Proteomes" id="UP000734854"/>
    </source>
</evidence>
<evidence type="ECO:0000256" key="4">
    <source>
        <dbReference type="ARBA" id="ARBA00023015"/>
    </source>
</evidence>
<keyword evidence="4" id="KW-0805">Transcription regulation</keyword>
<dbReference type="SUPFAM" id="SSF57959">
    <property type="entry name" value="Leucine zipper domain"/>
    <property type="match status" value="1"/>
</dbReference>
<dbReference type="PROSITE" id="PS00036">
    <property type="entry name" value="BZIP_BASIC"/>
    <property type="match status" value="1"/>
</dbReference>
<organism evidence="10 11">
    <name type="scientific">Zingiber officinale</name>
    <name type="common">Ginger</name>
    <name type="synonym">Amomum zingiber</name>
    <dbReference type="NCBI Taxonomy" id="94328"/>
    <lineage>
        <taxon>Eukaryota</taxon>
        <taxon>Viridiplantae</taxon>
        <taxon>Streptophyta</taxon>
        <taxon>Embryophyta</taxon>
        <taxon>Tracheophyta</taxon>
        <taxon>Spermatophyta</taxon>
        <taxon>Magnoliopsida</taxon>
        <taxon>Liliopsida</taxon>
        <taxon>Zingiberales</taxon>
        <taxon>Zingiberaceae</taxon>
        <taxon>Zingiber</taxon>
    </lineage>
</organism>
<comment type="caution">
    <text evidence="10">The sequence shown here is derived from an EMBL/GenBank/DDBJ whole genome shotgun (WGS) entry which is preliminary data.</text>
</comment>
<dbReference type="InterPro" id="IPR046347">
    <property type="entry name" value="bZIP_sf"/>
</dbReference>
<dbReference type="SMART" id="SM00338">
    <property type="entry name" value="BRLZ"/>
    <property type="match status" value="1"/>
</dbReference>
<evidence type="ECO:0000313" key="10">
    <source>
        <dbReference type="EMBL" id="KAG6474762.1"/>
    </source>
</evidence>
<keyword evidence="7" id="KW-0539">Nucleus</keyword>
<evidence type="ECO:0000256" key="7">
    <source>
        <dbReference type="ARBA" id="ARBA00023242"/>
    </source>
</evidence>
<dbReference type="Gene3D" id="1.20.5.170">
    <property type="match status" value="1"/>
</dbReference>
<accession>A0A8J5C8D6</accession>